<accession>A0A9P4K9J9</accession>
<feature type="domain" description="HTH APSES-type" evidence="2">
    <location>
        <begin position="124"/>
        <end position="236"/>
    </location>
</feature>
<protein>
    <recommendedName>
        <fullName evidence="2">HTH APSES-type domain-containing protein</fullName>
    </recommendedName>
</protein>
<dbReference type="PROSITE" id="PS51299">
    <property type="entry name" value="HTH_APSES"/>
    <property type="match status" value="1"/>
</dbReference>
<dbReference type="GO" id="GO:0000981">
    <property type="term" value="F:DNA-binding transcription factor activity, RNA polymerase II-specific"/>
    <property type="evidence" value="ECO:0007669"/>
    <property type="project" value="UniProtKB-ARBA"/>
</dbReference>
<feature type="compositionally biased region" description="Polar residues" evidence="1">
    <location>
        <begin position="351"/>
        <end position="361"/>
    </location>
</feature>
<feature type="compositionally biased region" description="Low complexity" evidence="1">
    <location>
        <begin position="392"/>
        <end position="403"/>
    </location>
</feature>
<feature type="region of interest" description="Disordered" evidence="1">
    <location>
        <begin position="11"/>
        <end position="33"/>
    </location>
</feature>
<feature type="compositionally biased region" description="Basic residues" evidence="1">
    <location>
        <begin position="446"/>
        <end position="456"/>
    </location>
</feature>
<dbReference type="AlphaFoldDB" id="A0A9P4K9J9"/>
<dbReference type="GO" id="GO:0033309">
    <property type="term" value="C:SBF transcription complex"/>
    <property type="evidence" value="ECO:0007669"/>
    <property type="project" value="TreeGrafter"/>
</dbReference>
<organism evidence="3 4">
    <name type="scientific">Lojkania enalia</name>
    <dbReference type="NCBI Taxonomy" id="147567"/>
    <lineage>
        <taxon>Eukaryota</taxon>
        <taxon>Fungi</taxon>
        <taxon>Dikarya</taxon>
        <taxon>Ascomycota</taxon>
        <taxon>Pezizomycotina</taxon>
        <taxon>Dothideomycetes</taxon>
        <taxon>Pleosporomycetidae</taxon>
        <taxon>Pleosporales</taxon>
        <taxon>Pleosporales incertae sedis</taxon>
        <taxon>Lojkania</taxon>
    </lineage>
</organism>
<dbReference type="GO" id="GO:0003677">
    <property type="term" value="F:DNA binding"/>
    <property type="evidence" value="ECO:0007669"/>
    <property type="project" value="InterPro"/>
</dbReference>
<feature type="region of interest" description="Disordered" evidence="1">
    <location>
        <begin position="437"/>
        <end position="456"/>
    </location>
</feature>
<evidence type="ECO:0000259" key="2">
    <source>
        <dbReference type="PROSITE" id="PS51299"/>
    </source>
</evidence>
<dbReference type="EMBL" id="ML986646">
    <property type="protein sequence ID" value="KAF2261964.1"/>
    <property type="molecule type" value="Genomic_DNA"/>
</dbReference>
<dbReference type="GO" id="GO:0030907">
    <property type="term" value="C:MBF transcription complex"/>
    <property type="evidence" value="ECO:0007669"/>
    <property type="project" value="TreeGrafter"/>
</dbReference>
<dbReference type="PANTHER" id="PTHR43828:SF5">
    <property type="entry name" value="TRANSCRIPTIONAL REPRESSOR XBP1"/>
    <property type="match status" value="1"/>
</dbReference>
<proteinExistence type="predicted"/>
<dbReference type="PANTHER" id="PTHR43828">
    <property type="entry name" value="ASPARAGINASE"/>
    <property type="match status" value="1"/>
</dbReference>
<feature type="region of interest" description="Disordered" evidence="1">
    <location>
        <begin position="269"/>
        <end position="418"/>
    </location>
</feature>
<sequence>MRIQSLLNPFTCDDQNHRSSESPPPPSATRTVSLNTSFPRRQKIPKDAMILTEGTKVVGFVNYPPYETGNDKHLATQHRKFQIHPMGKIAEYRRHIPYTSEKKEFTAKTGRDAFNGMSSSTGQEYANKWVVFQYTFKLPGDEREYVVIWDYNVGLTRVTPFFKSLKYSKTQPAKVLNLNPGLKDISHSITGGALTAQGYWMPYKAAKAVAATFCYEIRYALTPIFGTEFPSICIPPSDPNFAKFIIDPATVRECITECNRWRAEGEAYRITNTLQPPTTPKTPKTQFASPKWATKDKKQRRTRPSDLESGYGTDTDQSDKYFFSPEVSPRSKGWTAVNNRSRSPTEPPRSNPVTPWLSSVSGAVDCTPLRTKRTHSKAAYGPDEAVSLRLATPSSMPRSSTESSDLEDDDDTKERFTTEDITAANWLLKLKTADAELRPIEIASHPAKRTRRGSKY</sequence>
<keyword evidence="4" id="KW-1185">Reference proteome</keyword>
<dbReference type="OrthoDB" id="5562739at2759"/>
<evidence type="ECO:0000313" key="3">
    <source>
        <dbReference type="EMBL" id="KAF2261964.1"/>
    </source>
</evidence>
<name>A0A9P4K9J9_9PLEO</name>
<dbReference type="InterPro" id="IPR003163">
    <property type="entry name" value="Tscrpt_reg_HTH_APSES-type"/>
</dbReference>
<dbReference type="InterPro" id="IPR036887">
    <property type="entry name" value="HTH_APSES_sf"/>
</dbReference>
<dbReference type="Gene3D" id="3.10.260.10">
    <property type="entry name" value="Transcription regulator HTH, APSES-type DNA-binding domain"/>
    <property type="match status" value="1"/>
</dbReference>
<dbReference type="SUPFAM" id="SSF54616">
    <property type="entry name" value="DNA-binding domain of Mlu1-box binding protein MBP1"/>
    <property type="match status" value="1"/>
</dbReference>
<evidence type="ECO:0000313" key="4">
    <source>
        <dbReference type="Proteomes" id="UP000800093"/>
    </source>
</evidence>
<reference evidence="4" key="1">
    <citation type="journal article" date="2020" name="Stud. Mycol.">
        <title>101 Dothideomycetes genomes: A test case for predicting lifestyles and emergence of pathogens.</title>
        <authorList>
            <person name="Haridas S."/>
            <person name="Albert R."/>
            <person name="Binder M."/>
            <person name="Bloem J."/>
            <person name="LaButti K."/>
            <person name="Salamov A."/>
            <person name="Andreopoulos B."/>
            <person name="Baker S."/>
            <person name="Barry K."/>
            <person name="Bills G."/>
            <person name="Bluhm B."/>
            <person name="Cannon C."/>
            <person name="Castanera R."/>
            <person name="Culley D."/>
            <person name="Daum C."/>
            <person name="Ezra D."/>
            <person name="Gonzalez J."/>
            <person name="Henrissat B."/>
            <person name="Kuo A."/>
            <person name="Liang C."/>
            <person name="Lipzen A."/>
            <person name="Lutzoni F."/>
            <person name="Magnuson J."/>
            <person name="Mondo S."/>
            <person name="Nolan M."/>
            <person name="Ohm R."/>
            <person name="Pangilinan J."/>
            <person name="Park H.-J."/>
            <person name="Ramirez L."/>
            <person name="Alfaro M."/>
            <person name="Sun H."/>
            <person name="Tritt A."/>
            <person name="Yoshinaga Y."/>
            <person name="Zwiers L.-H."/>
            <person name="Turgeon B."/>
            <person name="Goodwin S."/>
            <person name="Spatafora J."/>
            <person name="Crous P."/>
            <person name="Grigoriev I."/>
        </authorList>
    </citation>
    <scope>NUCLEOTIDE SEQUENCE [LARGE SCALE GENOMIC DNA]</scope>
    <source>
        <strain evidence="4">CBS 304.66</strain>
    </source>
</reference>
<comment type="caution">
    <text evidence="3">The sequence shown here is derived from an EMBL/GenBank/DDBJ whole genome shotgun (WGS) entry which is preliminary data.</text>
</comment>
<gene>
    <name evidence="3" type="ORF">CC78DRAFT_328147</name>
</gene>
<evidence type="ECO:0000256" key="1">
    <source>
        <dbReference type="SAM" id="MobiDB-lite"/>
    </source>
</evidence>
<dbReference type="Proteomes" id="UP000800093">
    <property type="component" value="Unassembled WGS sequence"/>
</dbReference>
<dbReference type="InterPro" id="IPR051642">
    <property type="entry name" value="SWI6-like"/>
</dbReference>